<feature type="compositionally biased region" description="Polar residues" evidence="1">
    <location>
        <begin position="66"/>
        <end position="77"/>
    </location>
</feature>
<name>A0A0H5QHP7_9EUKA</name>
<evidence type="ECO:0000256" key="1">
    <source>
        <dbReference type="SAM" id="MobiDB-lite"/>
    </source>
</evidence>
<feature type="region of interest" description="Disordered" evidence="1">
    <location>
        <begin position="66"/>
        <end position="120"/>
    </location>
</feature>
<dbReference type="EMBL" id="HACM01000394">
    <property type="protein sequence ID" value="CRZ00836.1"/>
    <property type="molecule type" value="Transcribed_RNA"/>
</dbReference>
<accession>A0A0H5QHP7</accession>
<organism evidence="2">
    <name type="scientific">Spongospora subterranea</name>
    <dbReference type="NCBI Taxonomy" id="70186"/>
    <lineage>
        <taxon>Eukaryota</taxon>
        <taxon>Sar</taxon>
        <taxon>Rhizaria</taxon>
        <taxon>Endomyxa</taxon>
        <taxon>Phytomyxea</taxon>
        <taxon>Plasmodiophorida</taxon>
        <taxon>Plasmodiophoridae</taxon>
        <taxon>Spongospora</taxon>
    </lineage>
</organism>
<protein>
    <submittedName>
        <fullName evidence="2">Uncharacterized protein</fullName>
    </submittedName>
</protein>
<reference evidence="2" key="1">
    <citation type="submission" date="2015-04" db="EMBL/GenBank/DDBJ databases">
        <title>The genome sequence of the plant pathogenic Rhizarian Plasmodiophora brassicae reveals insights in its biotrophic life cycle and the origin of chitin synthesis.</title>
        <authorList>
            <person name="Schwelm A."/>
            <person name="Fogelqvist J."/>
            <person name="Knaust A."/>
            <person name="Julke S."/>
            <person name="Lilja T."/>
            <person name="Dhandapani V."/>
            <person name="Bonilla-Rosso G."/>
            <person name="Karlsson M."/>
            <person name="Shevchenko A."/>
            <person name="Choi S.R."/>
            <person name="Kim H.G."/>
            <person name="Park J.Y."/>
            <person name="Lim Y.P."/>
            <person name="Ludwig-Muller J."/>
            <person name="Dixelius C."/>
        </authorList>
    </citation>
    <scope>NUCLEOTIDE SEQUENCE</scope>
    <source>
        <tissue evidence="2">Potato root galls</tissue>
    </source>
</reference>
<feature type="compositionally biased region" description="Polar residues" evidence="1">
    <location>
        <begin position="92"/>
        <end position="101"/>
    </location>
</feature>
<feature type="non-terminal residue" evidence="2">
    <location>
        <position position="1"/>
    </location>
</feature>
<proteinExistence type="predicted"/>
<feature type="region of interest" description="Disordered" evidence="1">
    <location>
        <begin position="25"/>
        <end position="45"/>
    </location>
</feature>
<dbReference type="AlphaFoldDB" id="A0A0H5QHP7"/>
<evidence type="ECO:0000313" key="2">
    <source>
        <dbReference type="EMBL" id="CRZ00836.1"/>
    </source>
</evidence>
<sequence>SDSHIGQLLLAWLDILPNYLSMKGKGGPENARTSQPSSMDSSDFSRITGNEARIVQSGRFQISELTAESTRTASQPPQAVAASGRFQIADIGSSSSLSTEGGQPVLAGTQSRRGSQTSDPLQLLSMLHYRVRCLMEENRKLKEDNAELRKDLRDRPAR</sequence>
<feature type="compositionally biased region" description="Polar residues" evidence="1">
    <location>
        <begin position="108"/>
        <end position="120"/>
    </location>
</feature>
<feature type="compositionally biased region" description="Low complexity" evidence="1">
    <location>
        <begin position="34"/>
        <end position="45"/>
    </location>
</feature>